<feature type="transmembrane region" description="Helical" evidence="6">
    <location>
        <begin position="75"/>
        <end position="96"/>
    </location>
</feature>
<evidence type="ECO:0000256" key="2">
    <source>
        <dbReference type="ARBA" id="ARBA00022475"/>
    </source>
</evidence>
<comment type="caution">
    <text evidence="8">The sequence shown here is derived from an EMBL/GenBank/DDBJ whole genome shotgun (WGS) entry which is preliminary data.</text>
</comment>
<proteinExistence type="predicted"/>
<evidence type="ECO:0000313" key="9">
    <source>
        <dbReference type="Proteomes" id="UP001184150"/>
    </source>
</evidence>
<feature type="transmembrane region" description="Helical" evidence="6">
    <location>
        <begin position="220"/>
        <end position="239"/>
    </location>
</feature>
<dbReference type="NCBIfam" id="TIGR00885">
    <property type="entry name" value="fucP"/>
    <property type="match status" value="1"/>
</dbReference>
<keyword evidence="3 6" id="KW-0812">Transmembrane</keyword>
<dbReference type="PANTHER" id="PTHR43702">
    <property type="entry name" value="L-FUCOSE-PROTON SYMPORTER"/>
    <property type="match status" value="1"/>
</dbReference>
<keyword evidence="4 6" id="KW-1133">Transmembrane helix</keyword>
<protein>
    <submittedName>
        <fullName evidence="8">FHS family L-fucose permease-like MFS transporter</fullName>
    </submittedName>
</protein>
<reference evidence="8 9" key="1">
    <citation type="submission" date="2023-07" db="EMBL/GenBank/DDBJ databases">
        <title>Sorghum-associated microbial communities from plants grown in Nebraska, USA.</title>
        <authorList>
            <person name="Schachtman D."/>
        </authorList>
    </citation>
    <scope>NUCLEOTIDE SEQUENCE [LARGE SCALE GENOMIC DNA]</scope>
    <source>
        <strain evidence="8 9">DS1027</strain>
    </source>
</reference>
<name>A0ABU1MJ35_9SPHN</name>
<evidence type="ECO:0000313" key="8">
    <source>
        <dbReference type="EMBL" id="MDR6510345.1"/>
    </source>
</evidence>
<comment type="subcellular location">
    <subcellularLocation>
        <location evidence="1">Cell inner membrane</location>
        <topology evidence="1">Multi-pass membrane protein</topology>
    </subcellularLocation>
</comment>
<keyword evidence="2" id="KW-1003">Cell membrane</keyword>
<accession>A0ABU1MJ35</accession>
<dbReference type="InterPro" id="IPR020846">
    <property type="entry name" value="MFS_dom"/>
</dbReference>
<dbReference type="InterPro" id="IPR036259">
    <property type="entry name" value="MFS_trans_sf"/>
</dbReference>
<dbReference type="Pfam" id="PF07690">
    <property type="entry name" value="MFS_1"/>
    <property type="match status" value="1"/>
</dbReference>
<evidence type="ECO:0000256" key="1">
    <source>
        <dbReference type="ARBA" id="ARBA00004429"/>
    </source>
</evidence>
<feature type="transmembrane region" description="Helical" evidence="6">
    <location>
        <begin position="351"/>
        <end position="373"/>
    </location>
</feature>
<feature type="transmembrane region" description="Helical" evidence="6">
    <location>
        <begin position="166"/>
        <end position="189"/>
    </location>
</feature>
<dbReference type="InterPro" id="IPR011701">
    <property type="entry name" value="MFS"/>
</dbReference>
<keyword evidence="9" id="KW-1185">Reference proteome</keyword>
<feature type="transmembrane region" description="Helical" evidence="6">
    <location>
        <begin position="35"/>
        <end position="55"/>
    </location>
</feature>
<evidence type="ECO:0000256" key="3">
    <source>
        <dbReference type="ARBA" id="ARBA00022692"/>
    </source>
</evidence>
<organism evidence="8 9">
    <name type="scientific">Novosphingobium capsulatum</name>
    <dbReference type="NCBI Taxonomy" id="13688"/>
    <lineage>
        <taxon>Bacteria</taxon>
        <taxon>Pseudomonadati</taxon>
        <taxon>Pseudomonadota</taxon>
        <taxon>Alphaproteobacteria</taxon>
        <taxon>Sphingomonadales</taxon>
        <taxon>Sphingomonadaceae</taxon>
        <taxon>Novosphingobium</taxon>
    </lineage>
</organism>
<evidence type="ECO:0000256" key="4">
    <source>
        <dbReference type="ARBA" id="ARBA00022989"/>
    </source>
</evidence>
<feature type="transmembrane region" description="Helical" evidence="6">
    <location>
        <begin position="127"/>
        <end position="145"/>
    </location>
</feature>
<dbReference type="RefSeq" id="WP_309804650.1">
    <property type="nucleotide sequence ID" value="NZ_JAVDRD010000002.1"/>
</dbReference>
<dbReference type="PANTHER" id="PTHR43702:SF11">
    <property type="entry name" value="L-FUCOSE-PROTON SYMPORTER"/>
    <property type="match status" value="1"/>
</dbReference>
<feature type="transmembrane region" description="Helical" evidence="6">
    <location>
        <begin position="103"/>
        <end position="121"/>
    </location>
</feature>
<evidence type="ECO:0000259" key="7">
    <source>
        <dbReference type="PROSITE" id="PS50850"/>
    </source>
</evidence>
<dbReference type="PROSITE" id="PS50850">
    <property type="entry name" value="MFS"/>
    <property type="match status" value="1"/>
</dbReference>
<feature type="transmembrane region" description="Helical" evidence="6">
    <location>
        <begin position="327"/>
        <end position="345"/>
    </location>
</feature>
<keyword evidence="5 6" id="KW-0472">Membrane</keyword>
<dbReference type="Gene3D" id="1.20.1250.20">
    <property type="entry name" value="MFS general substrate transporter like domains"/>
    <property type="match status" value="2"/>
</dbReference>
<dbReference type="EMBL" id="JAVDRD010000002">
    <property type="protein sequence ID" value="MDR6510345.1"/>
    <property type="molecule type" value="Genomic_DNA"/>
</dbReference>
<feature type="transmembrane region" description="Helical" evidence="6">
    <location>
        <begin position="416"/>
        <end position="437"/>
    </location>
</feature>
<gene>
    <name evidence="8" type="ORF">J2792_001205</name>
</gene>
<evidence type="ECO:0000256" key="6">
    <source>
        <dbReference type="SAM" id="Phobius"/>
    </source>
</evidence>
<sequence length="441" mass="46529">MAPITIGLSEQEESGPADRASADTQRALPLVARGARVAFAVVCSMFFLWALANNFNDILIKQFQKALDLTRMQSGLVQTAFYFGYFTFALPAGWVMNRVGYRNGLLIGLVLYALGALLFWPAAHVQAFGFFLGALYIIAAGLAFLETAANPLITVMGPASTAARRLNLAQSFNGLGAFVAPFVGGALIFSGVERTPAQLAAMAPAQVAAYRTQEALAVQLPYLGLGLLVLFLALVVRLTRFPAVDEPAQGDGGSLAAAPLLRKAVIAQFFYVGAQVSIWSYFINFAQDATRIGEMQAAHLLGYSLMAFMAGRFAGTALMKRVAPVRLLTLFAVIAAGLCAVAIMASGWTAVIALGLSSFFMSIMFPTIFALGVSGLGSKTKLGSSLLIMAIIGGAVFPPLVGLIGDHLHSLKTGMVVPLASFLVVAWFGTQAARAVAQERG</sequence>
<dbReference type="Proteomes" id="UP001184150">
    <property type="component" value="Unassembled WGS sequence"/>
</dbReference>
<dbReference type="InterPro" id="IPR050375">
    <property type="entry name" value="MFS_TsgA-like"/>
</dbReference>
<dbReference type="SUPFAM" id="SSF103473">
    <property type="entry name" value="MFS general substrate transporter"/>
    <property type="match status" value="1"/>
</dbReference>
<dbReference type="CDD" id="cd17394">
    <property type="entry name" value="MFS_FucP_like"/>
    <property type="match status" value="1"/>
</dbReference>
<feature type="domain" description="Major facilitator superfamily (MFS) profile" evidence="7">
    <location>
        <begin position="38"/>
        <end position="433"/>
    </location>
</feature>
<dbReference type="InterPro" id="IPR005275">
    <property type="entry name" value="Lfuc_symporter_FucP"/>
</dbReference>
<feature type="transmembrane region" description="Helical" evidence="6">
    <location>
        <begin position="385"/>
        <end position="404"/>
    </location>
</feature>
<feature type="transmembrane region" description="Helical" evidence="6">
    <location>
        <begin position="260"/>
        <end position="283"/>
    </location>
</feature>
<evidence type="ECO:0000256" key="5">
    <source>
        <dbReference type="ARBA" id="ARBA00023136"/>
    </source>
</evidence>